<gene>
    <name evidence="10" type="ORF">R5A26_24165</name>
</gene>
<evidence type="ECO:0000256" key="4">
    <source>
        <dbReference type="ARBA" id="ARBA00022989"/>
    </source>
</evidence>
<evidence type="ECO:0000259" key="9">
    <source>
        <dbReference type="Pfam" id="PF07885"/>
    </source>
</evidence>
<reference evidence="10 11" key="1">
    <citation type="submission" date="2023-10" db="EMBL/GenBank/DDBJ databases">
        <title>Characterization of rhizosphere-enriched actinobacteria from wheat plants lab-grown on chernevaya soil.</title>
        <authorList>
            <person name="Tikhonova E.N."/>
            <person name="Konopkin A."/>
            <person name="Kravchenko I.K."/>
        </authorList>
    </citation>
    <scope>NUCLEOTIDE SEQUENCE [LARGE SCALE GENOMIC DNA]</scope>
    <source>
        <strain evidence="10 11">RR29</strain>
    </source>
</reference>
<keyword evidence="7" id="KW-0407">Ion channel</keyword>
<evidence type="ECO:0000313" key="11">
    <source>
        <dbReference type="Proteomes" id="UP001187346"/>
    </source>
</evidence>
<proteinExistence type="predicted"/>
<protein>
    <submittedName>
        <fullName evidence="10">Ion channel</fullName>
    </submittedName>
</protein>
<name>A0ABU4FGG0_9ACTN</name>
<evidence type="ECO:0000256" key="2">
    <source>
        <dbReference type="ARBA" id="ARBA00022448"/>
    </source>
</evidence>
<dbReference type="Pfam" id="PF07885">
    <property type="entry name" value="Ion_trans_2"/>
    <property type="match status" value="1"/>
</dbReference>
<keyword evidence="2" id="KW-0813">Transport</keyword>
<dbReference type="Gene3D" id="1.20.5.110">
    <property type="match status" value="1"/>
</dbReference>
<accession>A0ABU4FGG0</accession>
<keyword evidence="11" id="KW-1185">Reference proteome</keyword>
<evidence type="ECO:0000256" key="1">
    <source>
        <dbReference type="ARBA" id="ARBA00004141"/>
    </source>
</evidence>
<sequence>MLPGFLTRAVGLLLGREGRSLHVKAAGGASAVLVAVMAAGSYAVVAAEHGARGAHITTYPRALWWSIETATTVGYGDFYPVTLWGRVIGSVVMVVGITAYGMVTAAFATWFVSRDQKRRHHLVQDAERAAHAVSSGQASLCPSGALGHRHGLGPHRTAHQTLVVDGGLEDVRERAEDLPGVSG</sequence>
<evidence type="ECO:0000256" key="7">
    <source>
        <dbReference type="ARBA" id="ARBA00023303"/>
    </source>
</evidence>
<dbReference type="Gene3D" id="1.10.287.70">
    <property type="match status" value="1"/>
</dbReference>
<comment type="subcellular location">
    <subcellularLocation>
        <location evidence="1">Membrane</location>
        <topology evidence="1">Multi-pass membrane protein</topology>
    </subcellularLocation>
</comment>
<dbReference type="PANTHER" id="PTHR11537:SF254">
    <property type="entry name" value="POTASSIUM VOLTAGE-GATED CHANNEL PROTEIN SHAB"/>
    <property type="match status" value="1"/>
</dbReference>
<keyword evidence="5" id="KW-0406">Ion transport</keyword>
<keyword evidence="3 8" id="KW-0812">Transmembrane</keyword>
<evidence type="ECO:0000256" key="3">
    <source>
        <dbReference type="ARBA" id="ARBA00022692"/>
    </source>
</evidence>
<comment type="caution">
    <text evidence="10">The sequence shown here is derived from an EMBL/GenBank/DDBJ whole genome shotgun (WGS) entry which is preliminary data.</text>
</comment>
<evidence type="ECO:0000256" key="6">
    <source>
        <dbReference type="ARBA" id="ARBA00023136"/>
    </source>
</evidence>
<dbReference type="EMBL" id="JAWMAJ010000082">
    <property type="protein sequence ID" value="MDV7219051.1"/>
    <property type="molecule type" value="Genomic_DNA"/>
</dbReference>
<dbReference type="InterPro" id="IPR028325">
    <property type="entry name" value="VG_K_chnl"/>
</dbReference>
<dbReference type="SUPFAM" id="SSF81324">
    <property type="entry name" value="Voltage-gated potassium channels"/>
    <property type="match status" value="1"/>
</dbReference>
<dbReference type="PANTHER" id="PTHR11537">
    <property type="entry name" value="VOLTAGE-GATED POTASSIUM CHANNEL"/>
    <property type="match status" value="1"/>
</dbReference>
<dbReference type="PRINTS" id="PR00169">
    <property type="entry name" value="KCHANNEL"/>
</dbReference>
<dbReference type="Proteomes" id="UP001187346">
    <property type="component" value="Unassembled WGS sequence"/>
</dbReference>
<evidence type="ECO:0000256" key="5">
    <source>
        <dbReference type="ARBA" id="ARBA00023065"/>
    </source>
</evidence>
<organism evidence="10 11">
    <name type="scientific">Streptomyces prunicolor</name>
    <dbReference type="NCBI Taxonomy" id="67348"/>
    <lineage>
        <taxon>Bacteria</taxon>
        <taxon>Bacillati</taxon>
        <taxon>Actinomycetota</taxon>
        <taxon>Actinomycetes</taxon>
        <taxon>Kitasatosporales</taxon>
        <taxon>Streptomycetaceae</taxon>
        <taxon>Streptomyces</taxon>
    </lineage>
</organism>
<evidence type="ECO:0000313" key="10">
    <source>
        <dbReference type="EMBL" id="MDV7219051.1"/>
    </source>
</evidence>
<feature type="transmembrane region" description="Helical" evidence="8">
    <location>
        <begin position="87"/>
        <end position="112"/>
    </location>
</feature>
<keyword evidence="6 8" id="KW-0472">Membrane</keyword>
<evidence type="ECO:0000256" key="8">
    <source>
        <dbReference type="SAM" id="Phobius"/>
    </source>
</evidence>
<dbReference type="InterPro" id="IPR013099">
    <property type="entry name" value="K_chnl_dom"/>
</dbReference>
<feature type="domain" description="Potassium channel" evidence="9">
    <location>
        <begin position="38"/>
        <end position="112"/>
    </location>
</feature>
<keyword evidence="4 8" id="KW-1133">Transmembrane helix</keyword>
<feature type="transmembrane region" description="Helical" evidence="8">
    <location>
        <begin position="21"/>
        <end position="45"/>
    </location>
</feature>